<protein>
    <submittedName>
        <fullName evidence="6">Xanthine dehydrogenase small subunit</fullName>
    </submittedName>
</protein>
<dbReference type="InterPro" id="IPR014307">
    <property type="entry name" value="Xanthine_DH_ssu"/>
</dbReference>
<dbReference type="GO" id="GO:0051537">
    <property type="term" value="F:2 iron, 2 sulfur cluster binding"/>
    <property type="evidence" value="ECO:0007669"/>
    <property type="project" value="InterPro"/>
</dbReference>
<dbReference type="NCBIfam" id="TIGR02963">
    <property type="entry name" value="xanthine_xdhA"/>
    <property type="match status" value="1"/>
</dbReference>
<dbReference type="InterPro" id="IPR012675">
    <property type="entry name" value="Beta-grasp_dom_sf"/>
</dbReference>
<dbReference type="InterPro" id="IPR036884">
    <property type="entry name" value="2Fe-2S-bd_dom_sf"/>
</dbReference>
<dbReference type="EMBL" id="CP013729">
    <property type="protein sequence ID" value="ALV08413.1"/>
    <property type="molecule type" value="Genomic_DNA"/>
</dbReference>
<dbReference type="Proteomes" id="UP000060699">
    <property type="component" value="Chromosome"/>
</dbReference>
<keyword evidence="1" id="KW-0285">Flavoprotein</keyword>
<keyword evidence="2" id="KW-0479">Metal-binding</keyword>
<dbReference type="InterPro" id="IPR036318">
    <property type="entry name" value="FAD-bd_PCMH-like_sf"/>
</dbReference>
<dbReference type="Gene3D" id="3.30.390.50">
    <property type="entry name" value="CO dehydrogenase flavoprotein, C-terminal domain"/>
    <property type="match status" value="1"/>
</dbReference>
<dbReference type="InterPro" id="IPR016208">
    <property type="entry name" value="Ald_Oxase/xanthine_DH-like"/>
</dbReference>
<reference evidence="6 7" key="1">
    <citation type="submission" date="2015-12" db="EMBL/GenBank/DDBJ databases">
        <title>Complete genome of Roseateles depolymerans KCTC 42856.</title>
        <authorList>
            <person name="Kim K.M."/>
        </authorList>
    </citation>
    <scope>NUCLEOTIDE SEQUENCE [LARGE SCALE GENOMIC DNA]</scope>
    <source>
        <strain evidence="6 7">KCTC 42856</strain>
    </source>
</reference>
<dbReference type="InterPro" id="IPR016169">
    <property type="entry name" value="FAD-bd_PCMH_sub2"/>
</dbReference>
<dbReference type="InterPro" id="IPR016167">
    <property type="entry name" value="FAD-bd_PCMH_sub1"/>
</dbReference>
<keyword evidence="4" id="KW-0560">Oxidoreductase</keyword>
<dbReference type="SMART" id="SM01092">
    <property type="entry name" value="CO_deh_flav_C"/>
    <property type="match status" value="1"/>
</dbReference>
<evidence type="ECO:0000256" key="3">
    <source>
        <dbReference type="ARBA" id="ARBA00022827"/>
    </source>
</evidence>
<keyword evidence="7" id="KW-1185">Reference proteome</keyword>
<dbReference type="PROSITE" id="PS51387">
    <property type="entry name" value="FAD_PCMH"/>
    <property type="match status" value="1"/>
</dbReference>
<dbReference type="Gene3D" id="3.30.43.10">
    <property type="entry name" value="Uridine Diphospho-n-acetylenolpyruvylglucosamine Reductase, domain 2"/>
    <property type="match status" value="1"/>
</dbReference>
<dbReference type="PROSITE" id="PS00197">
    <property type="entry name" value="2FE2S_FER_1"/>
    <property type="match status" value="1"/>
</dbReference>
<dbReference type="Pfam" id="PF00941">
    <property type="entry name" value="FAD_binding_5"/>
    <property type="match status" value="1"/>
</dbReference>
<dbReference type="Pfam" id="PF00111">
    <property type="entry name" value="Fer2"/>
    <property type="match status" value="1"/>
</dbReference>
<dbReference type="CDD" id="cd00207">
    <property type="entry name" value="fer2"/>
    <property type="match status" value="1"/>
</dbReference>
<dbReference type="InterPro" id="IPR005107">
    <property type="entry name" value="CO_DH_flav_C"/>
</dbReference>
<dbReference type="SUPFAM" id="SSF55447">
    <property type="entry name" value="CO dehydrogenase flavoprotein C-terminal domain-like"/>
    <property type="match status" value="1"/>
</dbReference>
<evidence type="ECO:0000256" key="2">
    <source>
        <dbReference type="ARBA" id="ARBA00022723"/>
    </source>
</evidence>
<dbReference type="InterPro" id="IPR002346">
    <property type="entry name" value="Mopterin_DH_FAD-bd"/>
</dbReference>
<dbReference type="GO" id="GO:0005506">
    <property type="term" value="F:iron ion binding"/>
    <property type="evidence" value="ECO:0007669"/>
    <property type="project" value="InterPro"/>
</dbReference>
<dbReference type="Pfam" id="PF03450">
    <property type="entry name" value="CO_deh_flav_C"/>
    <property type="match status" value="1"/>
</dbReference>
<organism evidence="6 7">
    <name type="scientific">Roseateles depolymerans</name>
    <dbReference type="NCBI Taxonomy" id="76731"/>
    <lineage>
        <taxon>Bacteria</taxon>
        <taxon>Pseudomonadati</taxon>
        <taxon>Pseudomonadota</taxon>
        <taxon>Betaproteobacteria</taxon>
        <taxon>Burkholderiales</taxon>
        <taxon>Sphaerotilaceae</taxon>
        <taxon>Roseateles</taxon>
    </lineage>
</organism>
<dbReference type="InterPro" id="IPR036010">
    <property type="entry name" value="2Fe-2S_ferredoxin-like_sf"/>
</dbReference>
<dbReference type="InterPro" id="IPR001041">
    <property type="entry name" value="2Fe-2S_ferredoxin-type"/>
</dbReference>
<evidence type="ECO:0000256" key="4">
    <source>
        <dbReference type="ARBA" id="ARBA00023002"/>
    </source>
</evidence>
<dbReference type="AlphaFoldDB" id="A0A0U3MIC3"/>
<dbReference type="Gene3D" id="3.10.20.30">
    <property type="match status" value="1"/>
</dbReference>
<sequence length="525" mass="56650">MTHCALTLARMTAARPIRFFHRGAIRSVSGLQPTTTVLQYLREQAHQCGTKEGCAEGDCGACTVMVGELAADGQAVALRNVNACIQFLPMLDGKALLTVEDLGSSRDLNPVQQALVSCHASQCGFCTPGFAMTLQTLYERHQDDGTRPSRQQLADDLSGNLCRCTGYRPLLDAGERMFDLPVRRLDRAPLVQALQTLAADAPLTYESPARDGGAQRVHAPQSIQSLAALYEAQPKARLVAGATDVGLWVNKQHRDLGEVILLGRVAALNQISRDNGLLRIGAGVALEDAWAALVAEVPELRELWLRFASPPVRHAGTLGGNIANGSPIGDGAPALMALDAEVVLRRGERQRRMPLASFYLDYMKNAMEAGEFLEALEVPLASPTTARRLRAYKISKRYDSDISALCAVLSVRVDQGRVEQARLVFGGMAAIVKRAAAAEAAMLGQPWTETTVAAAAQALSQDFQPLTDLRASADYRLRVAANLLRRFWLETRDDAPLAPQAVSVWRLGAHASPARPTPNTPGVQP</sequence>
<keyword evidence="3" id="KW-0274">FAD</keyword>
<name>A0A0U3MIC3_9BURK</name>
<dbReference type="InterPro" id="IPR036683">
    <property type="entry name" value="CO_DH_flav_C_dom_sf"/>
</dbReference>
<dbReference type="PANTHER" id="PTHR45444:SF3">
    <property type="entry name" value="XANTHINE DEHYDROGENASE"/>
    <property type="match status" value="1"/>
</dbReference>
<evidence type="ECO:0000313" key="7">
    <source>
        <dbReference type="Proteomes" id="UP000060699"/>
    </source>
</evidence>
<dbReference type="GO" id="GO:0004854">
    <property type="term" value="F:xanthine dehydrogenase activity"/>
    <property type="evidence" value="ECO:0007669"/>
    <property type="project" value="InterPro"/>
</dbReference>
<dbReference type="PATRIC" id="fig|76731.3.peg.4057"/>
<dbReference type="InterPro" id="IPR016166">
    <property type="entry name" value="FAD-bd_PCMH"/>
</dbReference>
<dbReference type="KEGG" id="rdp:RD2015_3963"/>
<evidence type="ECO:0000256" key="5">
    <source>
        <dbReference type="ARBA" id="ARBA00023004"/>
    </source>
</evidence>
<dbReference type="Gene3D" id="3.30.465.10">
    <property type="match status" value="1"/>
</dbReference>
<accession>A0A0U3MIC3</accession>
<gene>
    <name evidence="6" type="ORF">RD2015_3963</name>
</gene>
<dbReference type="Pfam" id="PF01799">
    <property type="entry name" value="Fer2_2"/>
    <property type="match status" value="1"/>
</dbReference>
<dbReference type="InterPro" id="IPR002888">
    <property type="entry name" value="2Fe-2S-bd"/>
</dbReference>
<dbReference type="PANTHER" id="PTHR45444">
    <property type="entry name" value="XANTHINE DEHYDROGENASE"/>
    <property type="match status" value="1"/>
</dbReference>
<dbReference type="Gene3D" id="1.10.150.120">
    <property type="entry name" value="[2Fe-2S]-binding domain"/>
    <property type="match status" value="1"/>
</dbReference>
<dbReference type="SUPFAM" id="SSF54292">
    <property type="entry name" value="2Fe-2S ferredoxin-like"/>
    <property type="match status" value="1"/>
</dbReference>
<evidence type="ECO:0000256" key="1">
    <source>
        <dbReference type="ARBA" id="ARBA00022630"/>
    </source>
</evidence>
<dbReference type="InterPro" id="IPR006058">
    <property type="entry name" value="2Fe2S_fd_BS"/>
</dbReference>
<dbReference type="STRING" id="76731.RD2015_3963"/>
<keyword evidence="5" id="KW-0408">Iron</keyword>
<dbReference type="SUPFAM" id="SSF56176">
    <property type="entry name" value="FAD-binding/transporter-associated domain-like"/>
    <property type="match status" value="1"/>
</dbReference>
<dbReference type="InterPro" id="IPR012175">
    <property type="entry name" value="Xanth_DH_ssu_bac"/>
</dbReference>
<dbReference type="SUPFAM" id="SSF47741">
    <property type="entry name" value="CO dehydrogenase ISP C-domain like"/>
    <property type="match status" value="1"/>
</dbReference>
<dbReference type="GO" id="GO:0071949">
    <property type="term" value="F:FAD binding"/>
    <property type="evidence" value="ECO:0007669"/>
    <property type="project" value="InterPro"/>
</dbReference>
<evidence type="ECO:0000313" key="6">
    <source>
        <dbReference type="EMBL" id="ALV08413.1"/>
    </source>
</evidence>
<proteinExistence type="predicted"/>
<dbReference type="PIRSF" id="PIRSF036557">
    <property type="entry name" value="XdhA_RC"/>
    <property type="match status" value="1"/>
</dbReference>